<dbReference type="EMBL" id="QHBU01000238">
    <property type="protein sequence ID" value="PZR78851.1"/>
    <property type="molecule type" value="Genomic_DNA"/>
</dbReference>
<feature type="site" description="Transition state stabilizer" evidence="7">
    <location>
        <position position="133"/>
    </location>
</feature>
<evidence type="ECO:0000256" key="2">
    <source>
        <dbReference type="ARBA" id="ARBA00004709"/>
    </source>
</evidence>
<evidence type="ECO:0000256" key="4">
    <source>
        <dbReference type="ARBA" id="ARBA00022723"/>
    </source>
</evidence>
<reference evidence="11" key="2">
    <citation type="submission" date="2018-05" db="EMBL/GenBank/DDBJ databases">
        <authorList>
            <person name="Ferrari B."/>
        </authorList>
    </citation>
    <scope>NUCLEOTIDE SEQUENCE</scope>
    <source>
        <strain evidence="11">RRmetagenome_bin12</strain>
    </source>
</reference>
<dbReference type="CDD" id="cd00554">
    <property type="entry name" value="MECDP_synthase"/>
    <property type="match status" value="1"/>
</dbReference>
<name>A0A2W6AMB5_9BACT</name>
<feature type="site" description="Transition state stabilizer" evidence="7">
    <location>
        <position position="34"/>
    </location>
</feature>
<accession>A0A934K128</accession>
<evidence type="ECO:0000256" key="6">
    <source>
        <dbReference type="ARBA" id="ARBA00023239"/>
    </source>
</evidence>
<protein>
    <recommendedName>
        <fullName evidence="3 7">2-C-methyl-D-erythritol 2,4-cyclodiphosphate synthase</fullName>
        <shortName evidence="7">MECDP-synthase</shortName>
        <shortName evidence="7">MECPP-synthase</shortName>
        <shortName evidence="7">MECPS</shortName>
        <ecNumber evidence="3 7">4.6.1.12</ecNumber>
    </recommendedName>
</protein>
<feature type="binding site" evidence="7">
    <location>
        <position position="139"/>
    </location>
    <ligand>
        <name>4-CDP-2-C-methyl-D-erythritol 2-phosphate</name>
        <dbReference type="ChEBI" id="CHEBI:57919"/>
    </ligand>
</feature>
<comment type="subunit">
    <text evidence="7">Homotrimer.</text>
</comment>
<dbReference type="PROSITE" id="PS01350">
    <property type="entry name" value="ISPF"/>
    <property type="match status" value="1"/>
</dbReference>
<feature type="binding site" evidence="7">
    <location>
        <begin position="132"/>
        <end position="135"/>
    </location>
    <ligand>
        <name>4-CDP-2-C-methyl-D-erythritol 2-phosphate</name>
        <dbReference type="ChEBI" id="CHEBI:57919"/>
    </ligand>
</feature>
<dbReference type="HAMAP" id="MF_00107">
    <property type="entry name" value="IspF"/>
    <property type="match status" value="1"/>
</dbReference>
<proteinExistence type="inferred from homology"/>
<sequence>MRIGHGVDAHRLTAGRPLLLGCVQLDHDRGLAGHSDGDVVVHALCDALLGAAGQGDMGRHFPSSEERWRDTPGAEFLAAVARILSAQGVSILSAHVVVIAEEPRLAAHLAAMSEACAAALAVDRDLLQVTATSSDGLGFTGRAEGIAASAVVLVERAS</sequence>
<dbReference type="GO" id="GO:0016114">
    <property type="term" value="P:terpenoid biosynthetic process"/>
    <property type="evidence" value="ECO:0007669"/>
    <property type="project" value="InterPro"/>
</dbReference>
<dbReference type="Gene3D" id="3.30.1330.50">
    <property type="entry name" value="2-C-methyl-D-erythritol 2,4-cyclodiphosphate synthase"/>
    <property type="match status" value="1"/>
</dbReference>
<reference evidence="10 13" key="3">
    <citation type="submission" date="2020-10" db="EMBL/GenBank/DDBJ databases">
        <title>Ca. Dormibacterota MAGs.</title>
        <authorList>
            <person name="Montgomery K."/>
        </authorList>
    </citation>
    <scope>NUCLEOTIDE SEQUENCE [LARGE SCALE GENOMIC DNA]</scope>
    <source>
        <strain evidence="10">SC8812_S17_18</strain>
    </source>
</reference>
<feature type="domain" description="2-C-methyl-D-erythritol 2,4-cyclodiphosphate synthase" evidence="9">
    <location>
        <begin position="1"/>
        <end position="154"/>
    </location>
</feature>
<dbReference type="InterPro" id="IPR020555">
    <property type="entry name" value="MECDP_synthase_CS"/>
</dbReference>
<dbReference type="UniPathway" id="UPA00056">
    <property type="reaction ID" value="UER00095"/>
</dbReference>
<evidence type="ECO:0000256" key="3">
    <source>
        <dbReference type="ARBA" id="ARBA00012579"/>
    </source>
</evidence>
<evidence type="ECO:0000313" key="11">
    <source>
        <dbReference type="EMBL" id="PZR78851.1"/>
    </source>
</evidence>
<dbReference type="NCBIfam" id="TIGR00151">
    <property type="entry name" value="ispF"/>
    <property type="match status" value="1"/>
</dbReference>
<evidence type="ECO:0000256" key="5">
    <source>
        <dbReference type="ARBA" id="ARBA00023229"/>
    </source>
</evidence>
<comment type="pathway">
    <text evidence="2 7">Isoprenoid biosynthesis; isopentenyl diphosphate biosynthesis via DXP pathway; isopentenyl diphosphate from 1-deoxy-D-xylulose 5-phosphate: step 4/6.</text>
</comment>
<comment type="similarity">
    <text evidence="7 8">Belongs to the IspF family.</text>
</comment>
<evidence type="ECO:0000256" key="8">
    <source>
        <dbReference type="RuleBase" id="RU004395"/>
    </source>
</evidence>
<accession>A0A2W6AMB5</accession>
<comment type="cofactor">
    <cofactor evidence="7">
        <name>a divalent metal cation</name>
        <dbReference type="ChEBI" id="CHEBI:60240"/>
    </cofactor>
    <text evidence="7">Binds 1 divalent metal cation per subunit.</text>
</comment>
<evidence type="ECO:0000256" key="7">
    <source>
        <dbReference type="HAMAP-Rule" id="MF_00107"/>
    </source>
</evidence>
<keyword evidence="6 7" id="KW-0456">Lyase</keyword>
<evidence type="ECO:0000259" key="9">
    <source>
        <dbReference type="Pfam" id="PF02542"/>
    </source>
</evidence>
<evidence type="ECO:0000256" key="1">
    <source>
        <dbReference type="ARBA" id="ARBA00000200"/>
    </source>
</evidence>
<evidence type="ECO:0000313" key="12">
    <source>
        <dbReference type="Proteomes" id="UP000248724"/>
    </source>
</evidence>
<evidence type="ECO:0000313" key="10">
    <source>
        <dbReference type="EMBL" id="MBJ7593663.1"/>
    </source>
</evidence>
<dbReference type="EC" id="4.6.1.12" evidence="3 7"/>
<comment type="catalytic activity">
    <reaction evidence="1 7 8">
        <text>4-CDP-2-C-methyl-D-erythritol 2-phosphate = 2-C-methyl-D-erythritol 2,4-cyclic diphosphate + CMP</text>
        <dbReference type="Rhea" id="RHEA:23864"/>
        <dbReference type="ChEBI" id="CHEBI:57919"/>
        <dbReference type="ChEBI" id="CHEBI:58483"/>
        <dbReference type="ChEBI" id="CHEBI:60377"/>
        <dbReference type="EC" id="4.6.1.12"/>
    </reaction>
</comment>
<dbReference type="Pfam" id="PF02542">
    <property type="entry name" value="YgbB"/>
    <property type="match status" value="1"/>
</dbReference>
<dbReference type="PANTHER" id="PTHR43181:SF1">
    <property type="entry name" value="2-C-METHYL-D-ERYTHRITOL 2,4-CYCLODIPHOSPHATE SYNTHASE, CHLOROPLASTIC"/>
    <property type="match status" value="1"/>
</dbReference>
<dbReference type="GO" id="GO:0019288">
    <property type="term" value="P:isopentenyl diphosphate biosynthetic process, methylerythritol 4-phosphate pathway"/>
    <property type="evidence" value="ECO:0007669"/>
    <property type="project" value="UniProtKB-UniRule"/>
</dbReference>
<feature type="binding site" evidence="7">
    <location>
        <position position="10"/>
    </location>
    <ligand>
        <name>a divalent metal cation</name>
        <dbReference type="ChEBI" id="CHEBI:60240"/>
    </ligand>
</feature>
<dbReference type="EMBL" id="JAEKNS010000032">
    <property type="protein sequence ID" value="MBJ7593663.1"/>
    <property type="molecule type" value="Genomic_DNA"/>
</dbReference>
<organism evidence="11 12">
    <name type="scientific">Candidatus Aeolococcus gillhamiae</name>
    <dbReference type="NCBI Taxonomy" id="3127015"/>
    <lineage>
        <taxon>Bacteria</taxon>
        <taxon>Bacillati</taxon>
        <taxon>Candidatus Dormiibacterota</taxon>
        <taxon>Candidatus Dormibacteria</taxon>
        <taxon>Candidatus Aeolococcales</taxon>
        <taxon>Candidatus Aeolococcaceae</taxon>
        <taxon>Candidatus Aeolococcus</taxon>
    </lineage>
</organism>
<comment type="caution">
    <text evidence="7">Lacks conserved residue(s) required for the propagation of feature annotation.</text>
</comment>
<feature type="binding site" evidence="7">
    <location>
        <position position="142"/>
    </location>
    <ligand>
        <name>4-CDP-2-C-methyl-D-erythritol 2-phosphate</name>
        <dbReference type="ChEBI" id="CHEBI:57919"/>
    </ligand>
</feature>
<feature type="binding site" evidence="7">
    <location>
        <begin position="34"/>
        <end position="35"/>
    </location>
    <ligand>
        <name>4-CDP-2-C-methyl-D-erythritol 2-phosphate</name>
        <dbReference type="ChEBI" id="CHEBI:57919"/>
    </ligand>
</feature>
<gene>
    <name evidence="7 11" type="primary">ispF</name>
    <name evidence="11" type="ORF">DLM65_12025</name>
    <name evidence="10" type="ORF">JF886_02180</name>
</gene>
<dbReference type="Proteomes" id="UP000606991">
    <property type="component" value="Unassembled WGS sequence"/>
</dbReference>
<comment type="caution">
    <text evidence="11">The sequence shown here is derived from an EMBL/GenBank/DDBJ whole genome shotgun (WGS) entry which is preliminary data.</text>
</comment>
<feature type="binding site" evidence="7">
    <location>
        <position position="42"/>
    </location>
    <ligand>
        <name>a divalent metal cation</name>
        <dbReference type="ChEBI" id="CHEBI:60240"/>
    </ligand>
</feature>
<evidence type="ECO:0000313" key="13">
    <source>
        <dbReference type="Proteomes" id="UP000606991"/>
    </source>
</evidence>
<dbReference type="GO" id="GO:0046872">
    <property type="term" value="F:metal ion binding"/>
    <property type="evidence" value="ECO:0007669"/>
    <property type="project" value="UniProtKB-KW"/>
</dbReference>
<comment type="function">
    <text evidence="7">Involved in the biosynthesis of isopentenyl diphosphate (IPP) and dimethylallyl diphosphate (DMAPP), two major building blocks of isoprenoid compounds. Catalyzes the conversion of 4-diphosphocytidyl-2-C-methyl-D-erythritol 2-phosphate (CDP-ME2P) to 2-C-methyl-D-erythritol 2,4-cyclodiphosphate (ME-CPP) with a corresponding release of cytidine 5-monophosphate (CMP).</text>
</comment>
<dbReference type="PANTHER" id="PTHR43181">
    <property type="entry name" value="2-C-METHYL-D-ERYTHRITOL 2,4-CYCLODIPHOSPHATE SYNTHASE, CHLOROPLASTIC"/>
    <property type="match status" value="1"/>
</dbReference>
<reference evidence="11 12" key="1">
    <citation type="journal article" date="2017" name="Nature">
        <title>Atmospheric trace gases support primary production in Antarctic desert surface soil.</title>
        <authorList>
            <person name="Ji M."/>
            <person name="Greening C."/>
            <person name="Vanwonterghem I."/>
            <person name="Carere C.R."/>
            <person name="Bay S.K."/>
            <person name="Steen J.A."/>
            <person name="Montgomery K."/>
            <person name="Lines T."/>
            <person name="Beardall J."/>
            <person name="van Dorst J."/>
            <person name="Snape I."/>
            <person name="Stott M.B."/>
            <person name="Hugenholtz P."/>
            <person name="Ferrari B.C."/>
        </authorList>
    </citation>
    <scope>NUCLEOTIDE SEQUENCE [LARGE SCALE GENOMIC DNA]</scope>
    <source>
        <strain evidence="11">RRmetagenome_bin12</strain>
    </source>
</reference>
<dbReference type="InterPro" id="IPR036571">
    <property type="entry name" value="MECDP_synthase_sf"/>
</dbReference>
<dbReference type="SUPFAM" id="SSF69765">
    <property type="entry name" value="IpsF-like"/>
    <property type="match status" value="1"/>
</dbReference>
<dbReference type="AlphaFoldDB" id="A0A2W6AMB5"/>
<keyword evidence="5 7" id="KW-0414">Isoprene biosynthesis</keyword>
<dbReference type="Proteomes" id="UP000248724">
    <property type="component" value="Unassembled WGS sequence"/>
</dbReference>
<keyword evidence="4 7" id="KW-0479">Metal-binding</keyword>
<feature type="binding site" evidence="7">
    <location>
        <position position="8"/>
    </location>
    <ligand>
        <name>a divalent metal cation</name>
        <dbReference type="ChEBI" id="CHEBI:60240"/>
    </ligand>
</feature>
<dbReference type="InterPro" id="IPR003526">
    <property type="entry name" value="MECDP_synthase"/>
</dbReference>
<dbReference type="GO" id="GO:0008685">
    <property type="term" value="F:2-C-methyl-D-erythritol 2,4-cyclodiphosphate synthase activity"/>
    <property type="evidence" value="ECO:0007669"/>
    <property type="project" value="UniProtKB-UniRule"/>
</dbReference>
<feature type="binding site" evidence="7">
    <location>
        <begin position="8"/>
        <end position="10"/>
    </location>
    <ligand>
        <name>4-CDP-2-C-methyl-D-erythritol 2-phosphate</name>
        <dbReference type="ChEBI" id="CHEBI:57919"/>
    </ligand>
</feature>